<name>A0A347ZQX7_9CHLR</name>
<comment type="caution">
    <text evidence="2">The sequence shown here is derived from an EMBL/GenBank/DDBJ whole genome shotgun (WGS) entry which is preliminary data.</text>
</comment>
<proteinExistence type="predicted"/>
<gene>
    <name evidence="2" type="ORF">DFR64_1630</name>
</gene>
<dbReference type="OrthoDB" id="9762536at2"/>
<organism evidence="2 3">
    <name type="scientific">Pelolinea submarina</name>
    <dbReference type="NCBI Taxonomy" id="913107"/>
    <lineage>
        <taxon>Bacteria</taxon>
        <taxon>Bacillati</taxon>
        <taxon>Chloroflexota</taxon>
        <taxon>Anaerolineae</taxon>
        <taxon>Anaerolineales</taxon>
        <taxon>Anaerolineaceae</taxon>
        <taxon>Pelolinea</taxon>
    </lineage>
</organism>
<dbReference type="GO" id="GO:1901135">
    <property type="term" value="P:carbohydrate derivative metabolic process"/>
    <property type="evidence" value="ECO:0007669"/>
    <property type="project" value="InterPro"/>
</dbReference>
<dbReference type="AlphaFoldDB" id="A0A347ZQX7"/>
<keyword evidence="3" id="KW-1185">Reference proteome</keyword>
<evidence type="ECO:0000313" key="3">
    <source>
        <dbReference type="Proteomes" id="UP000256388"/>
    </source>
</evidence>
<accession>A0A347ZQX7</accession>
<dbReference type="InterPro" id="IPR001347">
    <property type="entry name" value="SIS_dom"/>
</dbReference>
<evidence type="ECO:0000259" key="1">
    <source>
        <dbReference type="PROSITE" id="PS51464"/>
    </source>
</evidence>
<evidence type="ECO:0000313" key="2">
    <source>
        <dbReference type="EMBL" id="REG11738.1"/>
    </source>
</evidence>
<dbReference type="PANTHER" id="PTHR42745:SF1">
    <property type="entry name" value="ARABINOSE 5-PHOSPHATE ISOMERASE KDSD"/>
    <property type="match status" value="1"/>
</dbReference>
<dbReference type="InterPro" id="IPR046348">
    <property type="entry name" value="SIS_dom_sf"/>
</dbReference>
<dbReference type="GO" id="GO:0097367">
    <property type="term" value="F:carbohydrate derivative binding"/>
    <property type="evidence" value="ECO:0007669"/>
    <property type="project" value="InterPro"/>
</dbReference>
<dbReference type="Proteomes" id="UP000256388">
    <property type="component" value="Unassembled WGS sequence"/>
</dbReference>
<dbReference type="RefSeq" id="WP_116224853.1">
    <property type="nucleotide sequence ID" value="NZ_AP018437.1"/>
</dbReference>
<feature type="domain" description="SIS" evidence="1">
    <location>
        <begin position="35"/>
        <end position="178"/>
    </location>
</feature>
<dbReference type="GO" id="GO:0016853">
    <property type="term" value="F:isomerase activity"/>
    <property type="evidence" value="ECO:0007669"/>
    <property type="project" value="UniProtKB-KW"/>
</dbReference>
<dbReference type="PROSITE" id="PS51464">
    <property type="entry name" value="SIS"/>
    <property type="match status" value="1"/>
</dbReference>
<dbReference type="PANTHER" id="PTHR42745">
    <property type="match status" value="1"/>
</dbReference>
<keyword evidence="2" id="KW-0413">Isomerase</keyword>
<dbReference type="Pfam" id="PF01380">
    <property type="entry name" value="SIS"/>
    <property type="match status" value="1"/>
</dbReference>
<protein>
    <submittedName>
        <fullName evidence="2">Arabinose-5-phosphate isomerase</fullName>
    </submittedName>
</protein>
<sequence length="202" mass="21027">MDQAEIINEAKQVIQKEADGVLTLLDQIDEHFVEAAQALLECKGHVLVSGSGTSHAVARRMAHLLSCCGTPALPLDAGDSQHGLSGAIMANDILIALSKGGRTAEVISLAKVAKERGASVIAITEKPDSELGQLSDIVLKIAAPADVDPYGMVATGSSLFNCAFGDALCVVLLKLRGYSVEQFGKTHPGGAVGKKLEDLNIL</sequence>
<reference evidence="2 3" key="1">
    <citation type="submission" date="2018-08" db="EMBL/GenBank/DDBJ databases">
        <title>Genomic Encyclopedia of Type Strains, Phase IV (KMG-IV): sequencing the most valuable type-strain genomes for metagenomic binning, comparative biology and taxonomic classification.</title>
        <authorList>
            <person name="Goeker M."/>
        </authorList>
    </citation>
    <scope>NUCLEOTIDE SEQUENCE [LARGE SCALE GENOMIC DNA]</scope>
    <source>
        <strain evidence="2 3">DSM 23923</strain>
    </source>
</reference>
<dbReference type="EMBL" id="QUMS01000001">
    <property type="protein sequence ID" value="REG11738.1"/>
    <property type="molecule type" value="Genomic_DNA"/>
</dbReference>
<dbReference type="InterPro" id="IPR050986">
    <property type="entry name" value="GutQ/KpsF_isomerases"/>
</dbReference>
<dbReference type="Gene3D" id="3.40.50.10490">
    <property type="entry name" value="Glucose-6-phosphate isomerase like protein, domain 1"/>
    <property type="match status" value="1"/>
</dbReference>
<dbReference type="SUPFAM" id="SSF53697">
    <property type="entry name" value="SIS domain"/>
    <property type="match status" value="1"/>
</dbReference>